<dbReference type="GO" id="GO:0005634">
    <property type="term" value="C:nucleus"/>
    <property type="evidence" value="ECO:0007669"/>
    <property type="project" value="UniProtKB-UniRule"/>
</dbReference>
<dbReference type="PROSITE" id="PS50118">
    <property type="entry name" value="HMG_BOX_2"/>
    <property type="match status" value="1"/>
</dbReference>
<dbReference type="Pfam" id="PF00505">
    <property type="entry name" value="HMG_box"/>
    <property type="match status" value="1"/>
</dbReference>
<keyword evidence="1" id="KW-0539">Nucleus</keyword>
<protein>
    <recommendedName>
        <fullName evidence="6">HMG box domain-containing protein</fullName>
    </recommendedName>
</protein>
<dbReference type="PANTHER" id="PTHR46691">
    <property type="entry name" value="HIGH MOBILITY GROUP B PROTEIN 9"/>
    <property type="match status" value="1"/>
</dbReference>
<evidence type="ECO:0000259" key="2">
    <source>
        <dbReference type="PROSITE" id="PS50118"/>
    </source>
</evidence>
<dbReference type="SMART" id="SM01014">
    <property type="entry name" value="ARID"/>
    <property type="match status" value="1"/>
</dbReference>
<gene>
    <name evidence="4" type="ORF">DM860_000512</name>
</gene>
<dbReference type="CDD" id="cd16872">
    <property type="entry name" value="ARID_HMGB9-like"/>
    <property type="match status" value="1"/>
</dbReference>
<accession>A0A328CZI2</accession>
<dbReference type="InterPro" id="IPR036431">
    <property type="entry name" value="ARID_dom_sf"/>
</dbReference>
<dbReference type="InterPro" id="IPR045303">
    <property type="entry name" value="ARID_HMGB9-like"/>
</dbReference>
<dbReference type="SUPFAM" id="SSF47095">
    <property type="entry name" value="HMG-box"/>
    <property type="match status" value="1"/>
</dbReference>
<dbReference type="SMART" id="SM00398">
    <property type="entry name" value="HMG"/>
    <property type="match status" value="1"/>
</dbReference>
<dbReference type="InterPro" id="IPR001606">
    <property type="entry name" value="ARID_dom"/>
</dbReference>
<evidence type="ECO:0000313" key="5">
    <source>
        <dbReference type="Proteomes" id="UP000249390"/>
    </source>
</evidence>
<dbReference type="InterPro" id="IPR009071">
    <property type="entry name" value="HMG_box_dom"/>
</dbReference>
<feature type="domain" description="ARID" evidence="3">
    <location>
        <begin position="28"/>
        <end position="119"/>
    </location>
</feature>
<evidence type="ECO:0000313" key="4">
    <source>
        <dbReference type="EMBL" id="RAL37818.1"/>
    </source>
</evidence>
<dbReference type="SMART" id="SM00501">
    <property type="entry name" value="BRIGHT"/>
    <property type="match status" value="1"/>
</dbReference>
<dbReference type="Gene3D" id="1.10.150.60">
    <property type="entry name" value="ARID DNA-binding domain"/>
    <property type="match status" value="1"/>
</dbReference>
<name>A0A328CZI2_9ASTE</name>
<feature type="DNA-binding region" description="HMG box" evidence="1">
    <location>
        <begin position="216"/>
        <end position="283"/>
    </location>
</feature>
<evidence type="ECO:0000256" key="1">
    <source>
        <dbReference type="PROSITE-ProRule" id="PRU00267"/>
    </source>
</evidence>
<dbReference type="PANTHER" id="PTHR46691:SF6">
    <property type="entry name" value="HIGH MOBILITY GROUP B PROTEIN 10-RELATED"/>
    <property type="match status" value="1"/>
</dbReference>
<dbReference type="AlphaFoldDB" id="A0A328CZI2"/>
<dbReference type="Pfam" id="PF01388">
    <property type="entry name" value="ARID"/>
    <property type="match status" value="1"/>
</dbReference>
<reference evidence="4 5" key="1">
    <citation type="submission" date="2018-06" db="EMBL/GenBank/DDBJ databases">
        <title>The Genome of Cuscuta australis (Dodder) Provides Insight into the Evolution of Plant Parasitism.</title>
        <authorList>
            <person name="Liu H."/>
        </authorList>
    </citation>
    <scope>NUCLEOTIDE SEQUENCE [LARGE SCALE GENOMIC DNA]</scope>
    <source>
        <strain evidence="5">cv. Yunnan</strain>
        <tissue evidence="4">Vines</tissue>
    </source>
</reference>
<dbReference type="SUPFAM" id="SSF46774">
    <property type="entry name" value="ARID-like"/>
    <property type="match status" value="1"/>
</dbReference>
<evidence type="ECO:0008006" key="6">
    <source>
        <dbReference type="Google" id="ProtNLM"/>
    </source>
</evidence>
<organism evidence="4 5">
    <name type="scientific">Cuscuta australis</name>
    <dbReference type="NCBI Taxonomy" id="267555"/>
    <lineage>
        <taxon>Eukaryota</taxon>
        <taxon>Viridiplantae</taxon>
        <taxon>Streptophyta</taxon>
        <taxon>Embryophyta</taxon>
        <taxon>Tracheophyta</taxon>
        <taxon>Spermatophyta</taxon>
        <taxon>Magnoliopsida</taxon>
        <taxon>eudicotyledons</taxon>
        <taxon>Gunneridae</taxon>
        <taxon>Pentapetalae</taxon>
        <taxon>asterids</taxon>
        <taxon>lamiids</taxon>
        <taxon>Solanales</taxon>
        <taxon>Convolvulaceae</taxon>
        <taxon>Cuscuteae</taxon>
        <taxon>Cuscuta</taxon>
        <taxon>Cuscuta subgen. Grammica</taxon>
        <taxon>Cuscuta sect. Cleistogrammica</taxon>
    </lineage>
</organism>
<proteinExistence type="predicted"/>
<keyword evidence="1" id="KW-0238">DNA-binding</keyword>
<dbReference type="Gene3D" id="1.10.30.10">
    <property type="entry name" value="High mobility group box domain"/>
    <property type="match status" value="1"/>
</dbReference>
<evidence type="ECO:0000259" key="3">
    <source>
        <dbReference type="PROSITE" id="PS51011"/>
    </source>
</evidence>
<keyword evidence="5" id="KW-1185">Reference proteome</keyword>
<comment type="caution">
    <text evidence="4">The sequence shown here is derived from an EMBL/GenBank/DDBJ whole genome shotgun (WGS) entry which is preliminary data.</text>
</comment>
<dbReference type="Proteomes" id="UP000249390">
    <property type="component" value="Unassembled WGS sequence"/>
</dbReference>
<sequence>METAVTASGHSDRPLIYPKPQAEFQEIVRNPELFWQNLQAFHISLGAEYVIPNVAGKPLDLYRLFVEVALRGGIEKVIRDRRWEDVVGAFTLPSCVTSASFILRKHYLSLLYHFEQVYYFRKEKPSSIPDPTSKAFNSLEMGTPSLEVGNSVIGTIDAKFEDGYVITVNVGSEILNGALYHKPVQTHSPQSATTSSGHAKQIPKKYQLSLTDHSRPRQNLSGYNFFYAEQYSKLKPSHQGHAKAISKEIGVLWNRLTEAEKQVYQEKGMKDKERYKTEMLEYKSSQPVQTQ</sequence>
<dbReference type="PROSITE" id="PS51011">
    <property type="entry name" value="ARID"/>
    <property type="match status" value="1"/>
</dbReference>
<dbReference type="InterPro" id="IPR036910">
    <property type="entry name" value="HMG_box_dom_sf"/>
</dbReference>
<dbReference type="EMBL" id="NQVE01000215">
    <property type="protein sequence ID" value="RAL37818.1"/>
    <property type="molecule type" value="Genomic_DNA"/>
</dbReference>
<feature type="domain" description="HMG box" evidence="2">
    <location>
        <begin position="216"/>
        <end position="283"/>
    </location>
</feature>
<dbReference type="CDD" id="cd22009">
    <property type="entry name" value="HMG-box_AtHMGB9-like"/>
    <property type="match status" value="1"/>
</dbReference>
<dbReference type="GO" id="GO:0003677">
    <property type="term" value="F:DNA binding"/>
    <property type="evidence" value="ECO:0007669"/>
    <property type="project" value="UniProtKB-UniRule"/>
</dbReference>